<dbReference type="CDD" id="cd03784">
    <property type="entry name" value="GT1_Gtf-like"/>
    <property type="match status" value="1"/>
</dbReference>
<dbReference type="STRING" id="747089.A0A2H5RUI5"/>
<dbReference type="PANTHER" id="PTHR48043">
    <property type="entry name" value="EG:EG0003.4 PROTEIN-RELATED"/>
    <property type="match status" value="1"/>
</dbReference>
<dbReference type="InterPro" id="IPR050271">
    <property type="entry name" value="UDP-glycosyltransferase"/>
</dbReference>
<dbReference type="PROSITE" id="PS00375">
    <property type="entry name" value="UDPGT"/>
    <property type="match status" value="1"/>
</dbReference>
<keyword evidence="5" id="KW-1185">Reference proteome</keyword>
<keyword evidence="2 3" id="KW-0808">Transferase</keyword>
<dbReference type="InterPro" id="IPR035595">
    <property type="entry name" value="UDP_glycos_trans_CS"/>
</dbReference>
<dbReference type="Proteomes" id="UP000018888">
    <property type="component" value="Unassembled WGS sequence"/>
</dbReference>
<organism evidence="4 5">
    <name type="scientific">Rhizophagus irregularis (strain DAOM 181602 / DAOM 197198 / MUCL 43194)</name>
    <name type="common">Arbuscular mycorrhizal fungus</name>
    <name type="synonym">Glomus intraradices</name>
    <dbReference type="NCBI Taxonomy" id="747089"/>
    <lineage>
        <taxon>Eukaryota</taxon>
        <taxon>Fungi</taxon>
        <taxon>Fungi incertae sedis</taxon>
        <taxon>Mucoromycota</taxon>
        <taxon>Glomeromycotina</taxon>
        <taxon>Glomeromycetes</taxon>
        <taxon>Glomerales</taxon>
        <taxon>Glomeraceae</taxon>
        <taxon>Rhizophagus</taxon>
    </lineage>
</organism>
<evidence type="ECO:0000313" key="5">
    <source>
        <dbReference type="Proteomes" id="UP000018888"/>
    </source>
</evidence>
<evidence type="ECO:0000256" key="3">
    <source>
        <dbReference type="RuleBase" id="RU003718"/>
    </source>
</evidence>
<protein>
    <submittedName>
        <fullName evidence="4">Glycosyltransferase family 1 protein</fullName>
    </submittedName>
</protein>
<evidence type="ECO:0000256" key="1">
    <source>
        <dbReference type="ARBA" id="ARBA00022676"/>
    </source>
</evidence>
<evidence type="ECO:0000256" key="2">
    <source>
        <dbReference type="ARBA" id="ARBA00022679"/>
    </source>
</evidence>
<reference evidence="4 5" key="1">
    <citation type="journal article" date="2013" name="Proc. Natl. Acad. Sci. U.S.A.">
        <title>Genome of an arbuscular mycorrhizal fungus provides insight into the oldest plant symbiosis.</title>
        <authorList>
            <person name="Tisserant E."/>
            <person name="Malbreil M."/>
            <person name="Kuo A."/>
            <person name="Kohler A."/>
            <person name="Symeonidi A."/>
            <person name="Balestrini R."/>
            <person name="Charron P."/>
            <person name="Duensing N."/>
            <person name="Frei Dit Frey N."/>
            <person name="Gianinazzi-Pearson V."/>
            <person name="Gilbert L.B."/>
            <person name="Handa Y."/>
            <person name="Herr J.R."/>
            <person name="Hijri M."/>
            <person name="Koul R."/>
            <person name="Kawaguchi M."/>
            <person name="Krajinski F."/>
            <person name="Lammers P.J."/>
            <person name="Masclaux F.G."/>
            <person name="Murat C."/>
            <person name="Morin E."/>
            <person name="Ndikumana S."/>
            <person name="Pagni M."/>
            <person name="Petitpierre D."/>
            <person name="Requena N."/>
            <person name="Rosikiewicz P."/>
            <person name="Riley R."/>
            <person name="Saito K."/>
            <person name="San Clemente H."/>
            <person name="Shapiro H."/>
            <person name="van Tuinen D."/>
            <person name="Becard G."/>
            <person name="Bonfante P."/>
            <person name="Paszkowski U."/>
            <person name="Shachar-Hill Y.Y."/>
            <person name="Tuskan G.A."/>
            <person name="Young P.W."/>
            <person name="Sanders I.R."/>
            <person name="Henrissat B."/>
            <person name="Rensing S.A."/>
            <person name="Grigoriev I.V."/>
            <person name="Corradi N."/>
            <person name="Roux C."/>
            <person name="Martin F."/>
        </authorList>
    </citation>
    <scope>NUCLEOTIDE SEQUENCE [LARGE SCALE GENOMIC DNA]</scope>
    <source>
        <strain evidence="4 5">DAOM 197198</strain>
    </source>
</reference>
<comment type="similarity">
    <text evidence="3">Belongs to the UDP-glycosyltransferase family.</text>
</comment>
<sequence>MVKKPFIFLLLILILLNQVYVDATLDYAPRNIDTECSPKNILVGSYVGGRSHLKPILDVAAILIERGHNVTLLTSGYYAPSLEYPTVKQITLGPEINYKEILDAEFHKEFDFNRMAYFFEKSVKDYKETYEKYKSVAKDYNIDLFICDMHINEACLDIANTLKKPVVGMSSFFQFANRGLHKSDPMFQCNISLENESFLERFKCIIVRPLKLFYMIHPIINQLNNFREQVNVKPIVMGQSPKVSLHLVDTFFGFELPQSLPPNVQEMGPVLSEEYPSLTSELSDFMNAHDRVLYVAFGTRFHASTENNNKLLQSFVEAINKKIIDGVVWALVLTPEDSYSSTITLTDGSHIQTSPILNNKHPHIHIAKFAPQFAILNHTNTKLFFAHGGAGSSHESLYTGTPMLVLPFGVDQMGNADKLESAGVALTLNKFNLDVSDIINKIDFLLKDKNIKKNSERLEFLAKINSKRKFRAADSIEYILHSSNLNEGVDEEFLNEWFPAESRMGLIKGNNYDVYGAWLGIVLGLIGGILWVIFISISFILKRIIPFFIQKLKNE</sequence>
<dbReference type="EMBL" id="AUPC02000014">
    <property type="protein sequence ID" value="POG80954.1"/>
    <property type="molecule type" value="Genomic_DNA"/>
</dbReference>
<dbReference type="SMR" id="A0A2H5RUI5"/>
<dbReference type="AlphaFoldDB" id="A0A2H5RUI5"/>
<gene>
    <name evidence="4" type="ORF">GLOIN_2v1868617</name>
</gene>
<keyword evidence="1 3" id="KW-0328">Glycosyltransferase</keyword>
<dbReference type="InterPro" id="IPR002213">
    <property type="entry name" value="UDP_glucos_trans"/>
</dbReference>
<dbReference type="PANTHER" id="PTHR48043:SF145">
    <property type="entry name" value="FI06409P-RELATED"/>
    <property type="match status" value="1"/>
</dbReference>
<reference evidence="4 5" key="2">
    <citation type="journal article" date="2018" name="New Phytol.">
        <title>High intraspecific genome diversity in the model arbuscular mycorrhizal symbiont Rhizophagus irregularis.</title>
        <authorList>
            <person name="Chen E.C.H."/>
            <person name="Morin E."/>
            <person name="Beaudet D."/>
            <person name="Noel J."/>
            <person name="Yildirir G."/>
            <person name="Ndikumana S."/>
            <person name="Charron P."/>
            <person name="St-Onge C."/>
            <person name="Giorgi J."/>
            <person name="Kruger M."/>
            <person name="Marton T."/>
            <person name="Ropars J."/>
            <person name="Grigoriev I.V."/>
            <person name="Hainaut M."/>
            <person name="Henrissat B."/>
            <person name="Roux C."/>
            <person name="Martin F."/>
            <person name="Corradi N."/>
        </authorList>
    </citation>
    <scope>NUCLEOTIDE SEQUENCE [LARGE SCALE GENOMIC DNA]</scope>
    <source>
        <strain evidence="4 5">DAOM 197198</strain>
    </source>
</reference>
<name>A0A2H5RUI5_RHIID</name>
<evidence type="ECO:0000313" key="4">
    <source>
        <dbReference type="EMBL" id="POG80954.1"/>
    </source>
</evidence>
<proteinExistence type="inferred from homology"/>
<dbReference type="GO" id="GO:0008194">
    <property type="term" value="F:UDP-glycosyltransferase activity"/>
    <property type="evidence" value="ECO:0007669"/>
    <property type="project" value="InterPro"/>
</dbReference>
<dbReference type="SUPFAM" id="SSF53756">
    <property type="entry name" value="UDP-Glycosyltransferase/glycogen phosphorylase"/>
    <property type="match status" value="1"/>
</dbReference>
<dbReference type="Gene3D" id="3.40.50.2000">
    <property type="entry name" value="Glycogen Phosphorylase B"/>
    <property type="match status" value="2"/>
</dbReference>
<accession>A0A2H5RUI5</accession>
<dbReference type="VEuPathDB" id="FungiDB:RhiirFUN_004098"/>
<dbReference type="Pfam" id="PF00201">
    <property type="entry name" value="UDPGT"/>
    <property type="match status" value="1"/>
</dbReference>
<comment type="caution">
    <text evidence="4">The sequence shown here is derived from an EMBL/GenBank/DDBJ whole genome shotgun (WGS) entry which is preliminary data.</text>
</comment>